<name>A0A9Q9RX06_FUSFU</name>
<dbReference type="InterPro" id="IPR036069">
    <property type="entry name" value="DUF34/NIF3_sf"/>
</dbReference>
<gene>
    <name evidence="2" type="ORF">C2S_2252</name>
</gene>
<dbReference type="InterPro" id="IPR015867">
    <property type="entry name" value="N-reg_PII/ATP_PRibTrfase_C"/>
</dbReference>
<dbReference type="PANTHER" id="PTHR41774:SF1">
    <property type="entry name" value="NGG1P INTERACTING FACTOR NIF3"/>
    <property type="match status" value="1"/>
</dbReference>
<evidence type="ECO:0000313" key="2">
    <source>
        <dbReference type="EMBL" id="VTT79026.1"/>
    </source>
</evidence>
<organism evidence="2 3">
    <name type="scientific">Fusarium fujikuroi</name>
    <name type="common">Bakanae and foot rot disease fungus</name>
    <name type="synonym">Gibberella fujikuroi</name>
    <dbReference type="NCBI Taxonomy" id="5127"/>
    <lineage>
        <taxon>Eukaryota</taxon>
        <taxon>Fungi</taxon>
        <taxon>Dikarya</taxon>
        <taxon>Ascomycota</taxon>
        <taxon>Pezizomycotina</taxon>
        <taxon>Sordariomycetes</taxon>
        <taxon>Hypocreomycetidae</taxon>
        <taxon>Hypocreales</taxon>
        <taxon>Nectriaceae</taxon>
        <taxon>Fusarium</taxon>
        <taxon>Fusarium fujikuroi species complex</taxon>
    </lineage>
</organism>
<evidence type="ECO:0000313" key="3">
    <source>
        <dbReference type="Proteomes" id="UP000760494"/>
    </source>
</evidence>
<reference evidence="2" key="1">
    <citation type="submission" date="2019-05" db="EMBL/GenBank/DDBJ databases">
        <authorList>
            <person name="Piombo E."/>
        </authorList>
    </citation>
    <scope>NUCLEOTIDE SEQUENCE</scope>
    <source>
        <strain evidence="2">C2S</strain>
    </source>
</reference>
<sequence length="434" mass="48412">MPSRTSDTPNEWSKPADIISRFLALQQIYSAKELDSYLQSLQQIKEHESDAENQSPDVVVLCASAILAIPEAVFEWVALQQSQDEGRQRNTVLVLCGGIGPCTPFVYDAIRASKKYCTIFDTINGKPEGEVLKVMAERFYKLKINETWSRDNGFRILVSDRSNNCGADATEAQKVLQENDIWTPRSMVVVQDPAMSSRTMSSFEKVYETCAVHISCWPLLKEPRQDQQKKSRHEQDARRELWSMDRFLDRIIGEQGGVIRAKSPIGIPNEISDQAARLFSVSQRHMMHIIFNPTPLIGSSPNILEPSPEENLFPGPGSSRNTMASLRRFSLVFYVPPASASACKTAIFKAGAGRYPGPGGYTECAWQTSGIGQFRPGDAANPAIGKVGELEETPEVRVETLIVGEETVRKAVAALKEAHPYEECPYQVYRVEDF</sequence>
<evidence type="ECO:0000256" key="1">
    <source>
        <dbReference type="ARBA" id="ARBA00020998"/>
    </source>
</evidence>
<dbReference type="Gene3D" id="3.30.70.120">
    <property type="match status" value="1"/>
</dbReference>
<comment type="caution">
    <text evidence="2">The sequence shown here is derived from an EMBL/GenBank/DDBJ whole genome shotgun (WGS) entry which is preliminary data.</text>
</comment>
<dbReference type="AlphaFoldDB" id="A0A9Q9RX06"/>
<dbReference type="EMBL" id="CABFJX010000396">
    <property type="protein sequence ID" value="VTT79026.1"/>
    <property type="molecule type" value="Genomic_DNA"/>
</dbReference>
<accession>A0A9Q9RX06</accession>
<dbReference type="Proteomes" id="UP000760494">
    <property type="component" value="Unassembled WGS sequence"/>
</dbReference>
<dbReference type="Gene3D" id="3.40.50.620">
    <property type="entry name" value="HUPs"/>
    <property type="match status" value="1"/>
</dbReference>
<dbReference type="SUPFAM" id="SSF102705">
    <property type="entry name" value="NIF3 (NGG1p interacting factor 3)-like"/>
    <property type="match status" value="1"/>
</dbReference>
<protein>
    <recommendedName>
        <fullName evidence="1">ATP phosphoribosyltransferase</fullName>
    </recommendedName>
</protein>
<proteinExistence type="predicted"/>
<dbReference type="InterPro" id="IPR014729">
    <property type="entry name" value="Rossmann-like_a/b/a_fold"/>
</dbReference>
<dbReference type="PANTHER" id="PTHR41774">
    <property type="match status" value="1"/>
</dbReference>